<feature type="region of interest" description="Disordered" evidence="1">
    <location>
        <begin position="1"/>
        <end position="54"/>
    </location>
</feature>
<gene>
    <name evidence="2" type="ORF">E2C01_088693</name>
</gene>
<keyword evidence="3" id="KW-1185">Reference proteome</keyword>
<dbReference type="Proteomes" id="UP000324222">
    <property type="component" value="Unassembled WGS sequence"/>
</dbReference>
<name>A0A5B7J9Z8_PORTR</name>
<sequence length="203" mass="23004">MSRATEIMENAVPTSAKRPHSLVQESTDAQEPPAKAPRRLQLKPRKQKPRTIHNRLVSRGCQTQSPVCMRLPLACNTTLPIPWGVQMRPAGKPVSDEEDCKENQGDAMKKDLAELLGGSSMNKGLAFLLGLRVYCDDDDADEEQELWNPTPPPEMYEGVEVARENRKTRSVATNTTHIRLAYPRHLKKSRAKQWRRAAKTWRL</sequence>
<dbReference type="AlphaFoldDB" id="A0A5B7J9Z8"/>
<proteinExistence type="predicted"/>
<organism evidence="2 3">
    <name type="scientific">Portunus trituberculatus</name>
    <name type="common">Swimming crab</name>
    <name type="synonym">Neptunus trituberculatus</name>
    <dbReference type="NCBI Taxonomy" id="210409"/>
    <lineage>
        <taxon>Eukaryota</taxon>
        <taxon>Metazoa</taxon>
        <taxon>Ecdysozoa</taxon>
        <taxon>Arthropoda</taxon>
        <taxon>Crustacea</taxon>
        <taxon>Multicrustacea</taxon>
        <taxon>Malacostraca</taxon>
        <taxon>Eumalacostraca</taxon>
        <taxon>Eucarida</taxon>
        <taxon>Decapoda</taxon>
        <taxon>Pleocyemata</taxon>
        <taxon>Brachyura</taxon>
        <taxon>Eubrachyura</taxon>
        <taxon>Portunoidea</taxon>
        <taxon>Portunidae</taxon>
        <taxon>Portuninae</taxon>
        <taxon>Portunus</taxon>
    </lineage>
</organism>
<evidence type="ECO:0000313" key="2">
    <source>
        <dbReference type="EMBL" id="MPC93560.1"/>
    </source>
</evidence>
<evidence type="ECO:0000313" key="3">
    <source>
        <dbReference type="Proteomes" id="UP000324222"/>
    </source>
</evidence>
<evidence type="ECO:0000256" key="1">
    <source>
        <dbReference type="SAM" id="MobiDB-lite"/>
    </source>
</evidence>
<protein>
    <submittedName>
        <fullName evidence="2">Uncharacterized protein</fullName>
    </submittedName>
</protein>
<feature type="compositionally biased region" description="Basic residues" evidence="1">
    <location>
        <begin position="36"/>
        <end position="53"/>
    </location>
</feature>
<dbReference type="EMBL" id="VSRR010095287">
    <property type="protein sequence ID" value="MPC93560.1"/>
    <property type="molecule type" value="Genomic_DNA"/>
</dbReference>
<reference evidence="2 3" key="1">
    <citation type="submission" date="2019-05" db="EMBL/GenBank/DDBJ databases">
        <title>Another draft genome of Portunus trituberculatus and its Hox gene families provides insights of decapod evolution.</title>
        <authorList>
            <person name="Jeong J.-H."/>
            <person name="Song I."/>
            <person name="Kim S."/>
            <person name="Choi T."/>
            <person name="Kim D."/>
            <person name="Ryu S."/>
            <person name="Kim W."/>
        </authorList>
    </citation>
    <scope>NUCLEOTIDE SEQUENCE [LARGE SCALE GENOMIC DNA]</scope>
    <source>
        <tissue evidence="2">Muscle</tissue>
    </source>
</reference>
<accession>A0A5B7J9Z8</accession>
<comment type="caution">
    <text evidence="2">The sequence shown here is derived from an EMBL/GenBank/DDBJ whole genome shotgun (WGS) entry which is preliminary data.</text>
</comment>